<dbReference type="PANTHER" id="PTHR43135">
    <property type="entry name" value="ALPHA-D-RIBOSE 1-METHYLPHOSPHONATE 5-TRIPHOSPHATE DIPHOSPHATASE"/>
    <property type="match status" value="1"/>
</dbReference>
<dbReference type="SUPFAM" id="SSF51338">
    <property type="entry name" value="Composite domain of metallo-dependent hydrolases"/>
    <property type="match status" value="2"/>
</dbReference>
<dbReference type="Proteomes" id="UP000182811">
    <property type="component" value="Unassembled WGS sequence"/>
</dbReference>
<dbReference type="PANTHER" id="PTHR43135:SF3">
    <property type="entry name" value="ALPHA-D-RIBOSE 1-METHYLPHOSPHONATE 5-TRIPHOSPHATE DIPHOSPHATASE"/>
    <property type="match status" value="1"/>
</dbReference>
<evidence type="ECO:0000313" key="3">
    <source>
        <dbReference type="Proteomes" id="UP000182811"/>
    </source>
</evidence>
<dbReference type="EC" id="3.5.2.7" evidence="2"/>
<gene>
    <name evidence="2" type="primary">hutI</name>
    <name evidence="2" type="ORF">MOTE_23060</name>
</gene>
<dbReference type="InterPro" id="IPR011059">
    <property type="entry name" value="Metal-dep_hydrolase_composite"/>
</dbReference>
<dbReference type="Pfam" id="PF01979">
    <property type="entry name" value="Amidohydro_1"/>
    <property type="match status" value="1"/>
</dbReference>
<keyword evidence="2" id="KW-0378">Hydrolase</keyword>
<feature type="domain" description="Amidohydrolase-related" evidence="1">
    <location>
        <begin position="64"/>
        <end position="399"/>
    </location>
</feature>
<proteinExistence type="predicted"/>
<dbReference type="InterPro" id="IPR051781">
    <property type="entry name" value="Metallo-dep_Hydrolase"/>
</dbReference>
<dbReference type="EMBL" id="MDDC01000021">
    <property type="protein sequence ID" value="OIQ56997.1"/>
    <property type="molecule type" value="Genomic_DNA"/>
</dbReference>
<dbReference type="GO" id="GO:0050480">
    <property type="term" value="F:imidazolonepropionase activity"/>
    <property type="evidence" value="ECO:0007669"/>
    <property type="project" value="UniProtKB-EC"/>
</dbReference>
<name>A0A1J5NYZ2_NEOTH</name>
<sequence>MKLFHISPETNLDLLVDNLWDGQHEGYRQQVVISIRRGRIAAVQPREMQGTGNGTQQIRLTGLTVLPGLIDAHVHLALDGIDFQASLNRWQDPLLREEVMARALRVSLEHGLVAIRDGSDREGLNLQAREWVRTGKYPGPQVVATGMAVTKKGKYGSFLGPGTTDPASIRELVTSLVNRNVDQVKVVVSGVVTFHRYGEVGSLEFDNAELVEAVRASHAAGRPVMAHVNSAPGVDLALAAGVNSIEHGYFLTTAQLEAMAARGTYWVPTVAAIANRLHTTKREGYPEREVDIIRRTQESQQEMVARAHRLGVKLVVGTDAGAPGVYHGESYLDELLYWYQAGIPAAAILRAATVTAAAALGLDGELGQVRPRYRPCLIAVRGNPLEDLKVLAQPEMVFIDTP</sequence>
<dbReference type="InterPro" id="IPR006680">
    <property type="entry name" value="Amidohydro-rel"/>
</dbReference>
<dbReference type="Gene3D" id="3.20.20.140">
    <property type="entry name" value="Metal-dependent hydrolases"/>
    <property type="match status" value="1"/>
</dbReference>
<evidence type="ECO:0000259" key="1">
    <source>
        <dbReference type="Pfam" id="PF01979"/>
    </source>
</evidence>
<comment type="caution">
    <text evidence="2">The sequence shown here is derived from an EMBL/GenBank/DDBJ whole genome shotgun (WGS) entry which is preliminary data.</text>
</comment>
<dbReference type="OrthoDB" id="9797498at2"/>
<dbReference type="InterPro" id="IPR032466">
    <property type="entry name" value="Metal_Hydrolase"/>
</dbReference>
<evidence type="ECO:0000313" key="2">
    <source>
        <dbReference type="EMBL" id="OIQ56997.1"/>
    </source>
</evidence>
<dbReference type="SUPFAM" id="SSF51556">
    <property type="entry name" value="Metallo-dependent hydrolases"/>
    <property type="match status" value="1"/>
</dbReference>
<dbReference type="AlphaFoldDB" id="A0A1J5NYZ2"/>
<protein>
    <submittedName>
        <fullName evidence="2">Imidazolonepropionase</fullName>
        <ecNumber evidence="2">3.5.2.7</ecNumber>
    </submittedName>
</protein>
<reference evidence="2 3" key="1">
    <citation type="submission" date="2016-08" db="EMBL/GenBank/DDBJ databases">
        <title>Genome-based comparison of Moorella thermoacetic strains.</title>
        <authorList>
            <person name="Poehlein A."/>
            <person name="Bengelsdorf F.R."/>
            <person name="Esser C."/>
            <person name="Duerre P."/>
            <person name="Daniel R."/>
        </authorList>
    </citation>
    <scope>NUCLEOTIDE SEQUENCE [LARGE SCALE GENOMIC DNA]</scope>
    <source>
        <strain evidence="2 3">DSM 21394</strain>
    </source>
</reference>
<organism evidence="2 3">
    <name type="scientific">Neomoorella thermoacetica</name>
    <name type="common">Clostridium thermoaceticum</name>
    <dbReference type="NCBI Taxonomy" id="1525"/>
    <lineage>
        <taxon>Bacteria</taxon>
        <taxon>Bacillati</taxon>
        <taxon>Bacillota</taxon>
        <taxon>Clostridia</taxon>
        <taxon>Neomoorellales</taxon>
        <taxon>Neomoorellaceae</taxon>
        <taxon>Neomoorella</taxon>
    </lineage>
</organism>
<accession>A0A1J5NYZ2</accession>
<dbReference type="Gene3D" id="2.30.40.10">
    <property type="entry name" value="Urease, subunit C, domain 1"/>
    <property type="match status" value="1"/>
</dbReference>